<gene>
    <name evidence="1" type="ORF">PGQ11_001828</name>
</gene>
<accession>A0ABR2JG96</accession>
<name>A0ABR2JG96_9PEZI</name>
<dbReference type="Proteomes" id="UP001390339">
    <property type="component" value="Unassembled WGS sequence"/>
</dbReference>
<evidence type="ECO:0000313" key="2">
    <source>
        <dbReference type="Proteomes" id="UP001390339"/>
    </source>
</evidence>
<proteinExistence type="predicted"/>
<comment type="caution">
    <text evidence="1">The sequence shown here is derived from an EMBL/GenBank/DDBJ whole genome shotgun (WGS) entry which is preliminary data.</text>
</comment>
<keyword evidence="2" id="KW-1185">Reference proteome</keyword>
<sequence>MDQFGLHLEVTAAPAAGSLGTYKAILNVRTAESSEQYCIFLIRSGENEFVRSSSHAGESFVWTNYVWAKNVPQKVMHFNVPLAVTEPPVYIYPGFWLRGLKICSSAYHVVRLNRTYVPNDDRIKLPDDGEGTVGIIQLSRRTGQPGYAWIKLGFGPSLQPMCCVVLPASLDPKAYRYQAEGYKEMQIQAGNLLQCAPDSYLRWEHTIFDNGWTKANERALSGFPWVSESSYEAHMGIGGLDKGFEFTYKGPGFDISISAKRVPDMEHGGDYGVPGEVWALDISCKDVPSAQLEEDKEEKDSSCCFC</sequence>
<protein>
    <submittedName>
        <fullName evidence="1">HET-domain-containing protein</fullName>
    </submittedName>
</protein>
<dbReference type="EMBL" id="JAPCWZ010000002">
    <property type="protein sequence ID" value="KAK8876882.1"/>
    <property type="molecule type" value="Genomic_DNA"/>
</dbReference>
<reference evidence="1 2" key="1">
    <citation type="journal article" date="2024" name="IMA Fungus">
        <title>Apiospora arundinis, a panoply of carbohydrate-active enzymes and secondary metabolites.</title>
        <authorList>
            <person name="Sorensen T."/>
            <person name="Petersen C."/>
            <person name="Muurmann A.T."/>
            <person name="Christiansen J.V."/>
            <person name="Brundto M.L."/>
            <person name="Overgaard C.K."/>
            <person name="Boysen A.T."/>
            <person name="Wollenberg R.D."/>
            <person name="Larsen T.O."/>
            <person name="Sorensen J.L."/>
            <person name="Nielsen K.L."/>
            <person name="Sondergaard T.E."/>
        </authorList>
    </citation>
    <scope>NUCLEOTIDE SEQUENCE [LARGE SCALE GENOMIC DNA]</scope>
    <source>
        <strain evidence="1 2">AAU 773</strain>
    </source>
</reference>
<evidence type="ECO:0000313" key="1">
    <source>
        <dbReference type="EMBL" id="KAK8876882.1"/>
    </source>
</evidence>
<organism evidence="1 2">
    <name type="scientific">Apiospora arundinis</name>
    <dbReference type="NCBI Taxonomy" id="335852"/>
    <lineage>
        <taxon>Eukaryota</taxon>
        <taxon>Fungi</taxon>
        <taxon>Dikarya</taxon>
        <taxon>Ascomycota</taxon>
        <taxon>Pezizomycotina</taxon>
        <taxon>Sordariomycetes</taxon>
        <taxon>Xylariomycetidae</taxon>
        <taxon>Amphisphaeriales</taxon>
        <taxon>Apiosporaceae</taxon>
        <taxon>Apiospora</taxon>
    </lineage>
</organism>